<gene>
    <name evidence="2" type="ORF">BOTCAL_0542g00040</name>
</gene>
<accession>A0A4Y8CKZ8</accession>
<feature type="region of interest" description="Disordered" evidence="1">
    <location>
        <begin position="1"/>
        <end position="71"/>
    </location>
</feature>
<dbReference type="Proteomes" id="UP000297299">
    <property type="component" value="Unassembled WGS sequence"/>
</dbReference>
<reference evidence="2 3" key="1">
    <citation type="submission" date="2017-11" db="EMBL/GenBank/DDBJ databases">
        <title>Comparative genomics of Botrytis spp.</title>
        <authorList>
            <person name="Valero-Jimenez C.A."/>
            <person name="Tapia P."/>
            <person name="Veloso J."/>
            <person name="Silva-Moreno E."/>
            <person name="Staats M."/>
            <person name="Valdes J.H."/>
            <person name="Van Kan J.A.L."/>
        </authorList>
    </citation>
    <scope>NUCLEOTIDE SEQUENCE [LARGE SCALE GENOMIC DNA]</scope>
    <source>
        <strain evidence="2 3">MUCL2830</strain>
    </source>
</reference>
<evidence type="ECO:0000256" key="1">
    <source>
        <dbReference type="SAM" id="MobiDB-lite"/>
    </source>
</evidence>
<keyword evidence="3" id="KW-1185">Reference proteome</keyword>
<protein>
    <submittedName>
        <fullName evidence="2">Uncharacterized protein</fullName>
    </submittedName>
</protein>
<evidence type="ECO:0000313" key="3">
    <source>
        <dbReference type="Proteomes" id="UP000297299"/>
    </source>
</evidence>
<dbReference type="EMBL" id="PHWZ01000540">
    <property type="protein sequence ID" value="TEY36680.1"/>
    <property type="molecule type" value="Genomic_DNA"/>
</dbReference>
<sequence length="138" mass="15689">MSPQPSQPSSPSSKLLPTPCSHQRSAVPTTNHNTPPDPETQKDKEKKQSNTKTQTQNPHKQFTGPSPFLFHALRKKKNKDLKAEREEERKKGKEIEEGKRLFGGMVAEVLRVGSELKIEHPDVTDSVLEQEAWKMVFY</sequence>
<organism evidence="2 3">
    <name type="scientific">Botryotinia calthae</name>
    <dbReference type="NCBI Taxonomy" id="38488"/>
    <lineage>
        <taxon>Eukaryota</taxon>
        <taxon>Fungi</taxon>
        <taxon>Dikarya</taxon>
        <taxon>Ascomycota</taxon>
        <taxon>Pezizomycotina</taxon>
        <taxon>Leotiomycetes</taxon>
        <taxon>Helotiales</taxon>
        <taxon>Sclerotiniaceae</taxon>
        <taxon>Botryotinia</taxon>
    </lineage>
</organism>
<feature type="compositionally biased region" description="Polar residues" evidence="1">
    <location>
        <begin position="20"/>
        <end position="34"/>
    </location>
</feature>
<dbReference type="AlphaFoldDB" id="A0A4Y8CKZ8"/>
<comment type="caution">
    <text evidence="2">The sequence shown here is derived from an EMBL/GenBank/DDBJ whole genome shotgun (WGS) entry which is preliminary data.</text>
</comment>
<evidence type="ECO:0000313" key="2">
    <source>
        <dbReference type="EMBL" id="TEY36680.1"/>
    </source>
</evidence>
<dbReference type="OrthoDB" id="3561983at2759"/>
<feature type="compositionally biased region" description="Polar residues" evidence="1">
    <location>
        <begin position="50"/>
        <end position="64"/>
    </location>
</feature>
<proteinExistence type="predicted"/>
<name>A0A4Y8CKZ8_9HELO</name>
<feature type="compositionally biased region" description="Basic and acidic residues" evidence="1">
    <location>
        <begin position="39"/>
        <end position="48"/>
    </location>
</feature>